<evidence type="ECO:0000256" key="4">
    <source>
        <dbReference type="ARBA" id="ARBA00023002"/>
    </source>
</evidence>
<evidence type="ECO:0000256" key="1">
    <source>
        <dbReference type="ARBA" id="ARBA00001974"/>
    </source>
</evidence>
<gene>
    <name evidence="6" type="ORF">CU103_25140</name>
</gene>
<keyword evidence="7" id="KW-1185">Reference proteome</keyword>
<feature type="domain" description="FAD dependent oxidoreductase" evidence="5">
    <location>
        <begin position="16"/>
        <end position="99"/>
    </location>
</feature>
<protein>
    <recommendedName>
        <fullName evidence="5">FAD dependent oxidoreductase domain-containing protein</fullName>
    </recommendedName>
</protein>
<dbReference type="GO" id="GO:0050660">
    <property type="term" value="F:flavin adenine dinucleotide binding"/>
    <property type="evidence" value="ECO:0007669"/>
    <property type="project" value="InterPro"/>
</dbReference>
<dbReference type="InterPro" id="IPR036188">
    <property type="entry name" value="FAD/NAD-bd_sf"/>
</dbReference>
<dbReference type="Gene3D" id="3.30.9.10">
    <property type="entry name" value="D-Amino Acid Oxidase, subunit A, domain 2"/>
    <property type="match status" value="1"/>
</dbReference>
<dbReference type="SUPFAM" id="SSF51905">
    <property type="entry name" value="FAD/NAD(P)-binding domain"/>
    <property type="match status" value="1"/>
</dbReference>
<dbReference type="EMBL" id="PGGM01000015">
    <property type="protein sequence ID" value="PSH60856.1"/>
    <property type="molecule type" value="Genomic_DNA"/>
</dbReference>
<sequence length="124" mass="13628">MEASLSQMKVAVLRLGAMGSAAAAVLARRGCKMIGFEQYLHAHNQGSIHGDTRANRKANVRDEQYAPLVLESYELWRRREQDTGAELLREIGGLVVAPSGGLTLTRSVATRPNMKLCMRSFPQS</sequence>
<dbReference type="PANTHER" id="PTHR10961">
    <property type="entry name" value="PEROXISOMAL SARCOSINE OXIDASE"/>
    <property type="match status" value="1"/>
</dbReference>
<dbReference type="InterPro" id="IPR006076">
    <property type="entry name" value="FAD-dep_OxRdtase"/>
</dbReference>
<comment type="cofactor">
    <cofactor evidence="1">
        <name>FAD</name>
        <dbReference type="ChEBI" id="CHEBI:57692"/>
    </cofactor>
</comment>
<evidence type="ECO:0000256" key="2">
    <source>
        <dbReference type="ARBA" id="ARBA00022630"/>
    </source>
</evidence>
<keyword evidence="3" id="KW-0274">FAD</keyword>
<reference evidence="7" key="1">
    <citation type="submission" date="2017-11" db="EMBL/GenBank/DDBJ databases">
        <authorList>
            <person name="Kuznetsova I."/>
            <person name="Sazanova A."/>
            <person name="Chirak E."/>
            <person name="Safronova V."/>
            <person name="Willems A."/>
        </authorList>
    </citation>
    <scope>NUCLEOTIDE SEQUENCE [LARGE SCALE GENOMIC DNA]</scope>
    <source>
        <strain evidence="7">CCBAU 03422</strain>
    </source>
</reference>
<name>A0A2P7B324_9HYPH</name>
<keyword evidence="2" id="KW-0285">Flavoprotein</keyword>
<evidence type="ECO:0000256" key="3">
    <source>
        <dbReference type="ARBA" id="ARBA00022827"/>
    </source>
</evidence>
<dbReference type="AlphaFoldDB" id="A0A2P7B324"/>
<dbReference type="InterPro" id="IPR045170">
    <property type="entry name" value="MTOX"/>
</dbReference>
<dbReference type="PANTHER" id="PTHR10961:SF7">
    <property type="entry name" value="FAD DEPENDENT OXIDOREDUCTASE DOMAIN-CONTAINING PROTEIN"/>
    <property type="match status" value="1"/>
</dbReference>
<keyword evidence="4" id="KW-0560">Oxidoreductase</keyword>
<dbReference type="GO" id="GO:0008115">
    <property type="term" value="F:sarcosine oxidase activity"/>
    <property type="evidence" value="ECO:0007669"/>
    <property type="project" value="TreeGrafter"/>
</dbReference>
<evidence type="ECO:0000259" key="5">
    <source>
        <dbReference type="Pfam" id="PF01266"/>
    </source>
</evidence>
<organism evidence="6 7">
    <name type="scientific">Phyllobacterium sophorae</name>
    <dbReference type="NCBI Taxonomy" id="1520277"/>
    <lineage>
        <taxon>Bacteria</taxon>
        <taxon>Pseudomonadati</taxon>
        <taxon>Pseudomonadota</taxon>
        <taxon>Alphaproteobacteria</taxon>
        <taxon>Hyphomicrobiales</taxon>
        <taxon>Phyllobacteriaceae</taxon>
        <taxon>Phyllobacterium</taxon>
    </lineage>
</organism>
<evidence type="ECO:0000313" key="7">
    <source>
        <dbReference type="Proteomes" id="UP000241764"/>
    </source>
</evidence>
<evidence type="ECO:0000313" key="6">
    <source>
        <dbReference type="EMBL" id="PSH60856.1"/>
    </source>
</evidence>
<proteinExistence type="predicted"/>
<comment type="caution">
    <text evidence="6">The sequence shown here is derived from an EMBL/GenBank/DDBJ whole genome shotgun (WGS) entry which is preliminary data.</text>
</comment>
<accession>A0A2P7B324</accession>
<dbReference type="Pfam" id="PF01266">
    <property type="entry name" value="DAO"/>
    <property type="match status" value="1"/>
</dbReference>
<dbReference type="Proteomes" id="UP000241764">
    <property type="component" value="Unassembled WGS sequence"/>
</dbReference>
<dbReference type="Gene3D" id="3.50.50.60">
    <property type="entry name" value="FAD/NAD(P)-binding domain"/>
    <property type="match status" value="1"/>
</dbReference>